<sequence length="132" mass="15324">MEYPLDAARTVNHEHQIYAAFGCKKKDSSTTTAWPLLLQKGFQGRMIRKCNMKIGISLLYCWRNITIGKDINYQAKSTAYAGRVRDASRTRPRRDQHTLPTTKLTGDSFFEHSVYTPHLLSDIYNQFFLKNF</sequence>
<organism evidence="1 2">
    <name type="scientific">Romanomermis culicivorax</name>
    <name type="common">Nematode worm</name>
    <dbReference type="NCBI Taxonomy" id="13658"/>
    <lineage>
        <taxon>Eukaryota</taxon>
        <taxon>Metazoa</taxon>
        <taxon>Ecdysozoa</taxon>
        <taxon>Nematoda</taxon>
        <taxon>Enoplea</taxon>
        <taxon>Dorylaimia</taxon>
        <taxon>Mermithida</taxon>
        <taxon>Mermithoidea</taxon>
        <taxon>Mermithidae</taxon>
        <taxon>Romanomermis</taxon>
    </lineage>
</organism>
<evidence type="ECO:0000313" key="1">
    <source>
        <dbReference type="Proteomes" id="UP000887565"/>
    </source>
</evidence>
<protein>
    <submittedName>
        <fullName evidence="2">Uncharacterized protein</fullName>
    </submittedName>
</protein>
<dbReference type="WBParaSite" id="nRc.2.0.1.t36255-RA">
    <property type="protein sequence ID" value="nRc.2.0.1.t36255-RA"/>
    <property type="gene ID" value="nRc.2.0.1.g36255"/>
</dbReference>
<reference evidence="2" key="1">
    <citation type="submission" date="2022-11" db="UniProtKB">
        <authorList>
            <consortium name="WormBaseParasite"/>
        </authorList>
    </citation>
    <scope>IDENTIFICATION</scope>
</reference>
<dbReference type="AlphaFoldDB" id="A0A915KCZ7"/>
<proteinExistence type="predicted"/>
<accession>A0A915KCZ7</accession>
<name>A0A915KCZ7_ROMCU</name>
<dbReference type="Proteomes" id="UP000887565">
    <property type="component" value="Unplaced"/>
</dbReference>
<keyword evidence="1" id="KW-1185">Reference proteome</keyword>
<evidence type="ECO:0000313" key="2">
    <source>
        <dbReference type="WBParaSite" id="nRc.2.0.1.t36255-RA"/>
    </source>
</evidence>